<evidence type="ECO:0000256" key="5">
    <source>
        <dbReference type="ARBA" id="ARBA00022741"/>
    </source>
</evidence>
<dbReference type="InterPro" id="IPR009080">
    <property type="entry name" value="tRNAsynth_Ia_anticodon-bd"/>
</dbReference>
<evidence type="ECO:0000256" key="10">
    <source>
        <dbReference type="ARBA" id="ARBA00047552"/>
    </source>
</evidence>
<dbReference type="InterPro" id="IPR013155">
    <property type="entry name" value="M/V/L/I-tRNA-synth_anticd-bd"/>
</dbReference>
<organism evidence="15 16">
    <name type="scientific">Candidatus Protochlamydia amoebophila</name>
    <dbReference type="NCBI Taxonomy" id="362787"/>
    <lineage>
        <taxon>Bacteria</taxon>
        <taxon>Pseudomonadati</taxon>
        <taxon>Chlamydiota</taxon>
        <taxon>Chlamydiia</taxon>
        <taxon>Parachlamydiales</taxon>
        <taxon>Parachlamydiaceae</taxon>
        <taxon>Candidatus Protochlamydia</taxon>
    </lineage>
</organism>
<dbReference type="NCBIfam" id="TIGR00422">
    <property type="entry name" value="valS"/>
    <property type="match status" value="1"/>
</dbReference>
<dbReference type="Gene3D" id="3.40.50.620">
    <property type="entry name" value="HUPs"/>
    <property type="match status" value="2"/>
</dbReference>
<dbReference type="Gene3D" id="1.10.287.380">
    <property type="entry name" value="Valyl-tRNA synthetase, C-terminal domain"/>
    <property type="match status" value="1"/>
</dbReference>
<dbReference type="PANTHER" id="PTHR11946">
    <property type="entry name" value="VALYL-TRNA SYNTHETASES"/>
    <property type="match status" value="1"/>
</dbReference>
<evidence type="ECO:0000256" key="6">
    <source>
        <dbReference type="ARBA" id="ARBA00022840"/>
    </source>
</evidence>
<reference evidence="15 16" key="1">
    <citation type="journal article" date="2014" name="Mol. Biol. Evol.">
        <title>Massive expansion of Ubiquitination-related gene families within the Chlamydiae.</title>
        <authorList>
            <person name="Domman D."/>
            <person name="Collingro A."/>
            <person name="Lagkouvardos I."/>
            <person name="Gehre L."/>
            <person name="Weinmaier T."/>
            <person name="Rattei T."/>
            <person name="Subtil A."/>
            <person name="Horn M."/>
        </authorList>
    </citation>
    <scope>NUCLEOTIDE SEQUENCE [LARGE SCALE GENOMIC DNA]</scope>
    <source>
        <strain evidence="15 16">EI2</strain>
    </source>
</reference>
<feature type="binding site" evidence="11">
    <location>
        <position position="565"/>
    </location>
    <ligand>
        <name>ATP</name>
        <dbReference type="ChEBI" id="CHEBI:30616"/>
    </ligand>
</feature>
<dbReference type="EMBL" id="JSAN01000070">
    <property type="protein sequence ID" value="KIC71806.1"/>
    <property type="molecule type" value="Genomic_DNA"/>
</dbReference>
<keyword evidence="9 11" id="KW-0030">Aminoacyl-tRNA synthetase</keyword>
<comment type="subunit">
    <text evidence="2 11">Monomer.</text>
</comment>
<feature type="short sequence motif" description="'KMSKS' region" evidence="11">
    <location>
        <begin position="562"/>
        <end position="566"/>
    </location>
</feature>
<feature type="domain" description="Aminoacyl-tRNA synthetase class Ia" evidence="12">
    <location>
        <begin position="561"/>
        <end position="601"/>
    </location>
</feature>
<comment type="catalytic activity">
    <reaction evidence="10 11">
        <text>tRNA(Val) + L-valine + ATP = L-valyl-tRNA(Val) + AMP + diphosphate</text>
        <dbReference type="Rhea" id="RHEA:10704"/>
        <dbReference type="Rhea" id="RHEA-COMP:9672"/>
        <dbReference type="Rhea" id="RHEA-COMP:9708"/>
        <dbReference type="ChEBI" id="CHEBI:30616"/>
        <dbReference type="ChEBI" id="CHEBI:33019"/>
        <dbReference type="ChEBI" id="CHEBI:57762"/>
        <dbReference type="ChEBI" id="CHEBI:78442"/>
        <dbReference type="ChEBI" id="CHEBI:78537"/>
        <dbReference type="ChEBI" id="CHEBI:456215"/>
        <dbReference type="EC" id="6.1.1.9"/>
    </reaction>
</comment>
<comment type="function">
    <text evidence="11">Catalyzes the attachment of valine to tRNA(Val). As ValRS can inadvertently accommodate and process structurally similar amino acids such as threonine, to avoid such errors, it has a 'posttransfer' editing activity that hydrolyzes mischarged Thr-tRNA(Val) in a tRNA-dependent manner.</text>
</comment>
<evidence type="ECO:0000313" key="15">
    <source>
        <dbReference type="EMBL" id="KIC71806.1"/>
    </source>
</evidence>
<name>A0A0C1JML5_9BACT</name>
<dbReference type="FunFam" id="3.90.740.10:FF:000005">
    <property type="entry name" value="Valine--tRNA ligase, mitochondrial"/>
    <property type="match status" value="1"/>
</dbReference>
<dbReference type="PANTHER" id="PTHR11946:SF93">
    <property type="entry name" value="VALINE--TRNA LIGASE, CHLOROPLASTIC_MITOCHONDRIAL 2"/>
    <property type="match status" value="1"/>
</dbReference>
<dbReference type="InterPro" id="IPR009008">
    <property type="entry name" value="Val/Leu/Ile-tRNA-synth_edit"/>
</dbReference>
<dbReference type="InterPro" id="IPR001412">
    <property type="entry name" value="aa-tRNA-synth_I_CS"/>
</dbReference>
<dbReference type="FunFam" id="3.40.50.620:FF:000098">
    <property type="entry name" value="Valine--tRNA ligase"/>
    <property type="match status" value="1"/>
</dbReference>
<sequence>MMTELPKAYEAKKIDEKWYQFWDAKRYFTANPLSTKPTYCIVIPPPNVTGVLHMGHALVNTVQDILIRWKRMLGFETLWVPGTDHAGIATQMVVERHLIKTEGKKRTDYTREEFLKHVWTWKEKSENRIIEQLKRLGNSCDWTRLRFTMDENNSLAVRTMFKKLFDDGLIYRGDYLVNWDPHTQTALADDEVEYEDKQSFLWYFKYPLRDESEFISIATTRPETMLGDTAVAVSPNDERFKHLIGKEIRLPLMNRLIPIIADHHVDPSFGTGVVKITPAHDPNDYQIGLSHRLPFINIMTPDGKINENGGHFQGLSMTEARQAVVSEMKEKGLLEKVEPHLNRVGISYRSKAIIEPYLSKQWFVKMDGFSKKLREVVQNGQVKLIPSHWESTYFHWIDNLRDWCISRQLWWGHRIPIWYHKEDSNRLICYAGSDLPDEVKNAPEEWIQDSDVLDTWFSSALWPFSTLGWPEQTPELAKFYPTSVLVTGHDILFFWVARMILMGDYALDQPPFPETYLLGLIYGKSYWRQESNGGILYVNEQERSDFDMGKPIPKEVFSKWEKMSKSKGNIIDPLEMIDQFGTDAVRMALCASATQARQIDLDRRRFEEFKNFTNKIWNGARFVLMNLDGNEQNRTMPLTSQIFSQGLDEALFTLEDQWILSVLNRTVESVNVHLNHYQFDQAAIEAYDFFWKEFCAYYVEIAKPILFGKIGTVQERTNKQKLLVIVLCQAIRLIHPMAPFITEELFHILKERLEGVEALTNADPYTKECIQALQSSACLVAPYPLRIGEKNQKVEALFALMEQIVYTIRNIRGEMKLSPGTATDVYIIGQADDPEWQSAREHITMISALVKTRQILVETEEPKIGFACTGVYHALKIQLPLPEELLKQEKTRLNKEQEKLEISLEKLKNQLSNTDFVSRAPVHLIEKQNQQLFQTEQELREIKEKLMTLP</sequence>
<dbReference type="SUPFAM" id="SSF52374">
    <property type="entry name" value="Nucleotidylyl transferase"/>
    <property type="match status" value="1"/>
</dbReference>
<proteinExistence type="inferred from homology"/>
<comment type="similarity">
    <text evidence="11">Belongs to the class-I aminoacyl-tRNA synthetase family. ValS type 1 subfamily.</text>
</comment>
<comment type="caution">
    <text evidence="15">The sequence shown here is derived from an EMBL/GenBank/DDBJ whole genome shotgun (WGS) entry which is preliminary data.</text>
</comment>
<dbReference type="PRINTS" id="PR00986">
    <property type="entry name" value="TRNASYNTHVAL"/>
</dbReference>
<evidence type="ECO:0000256" key="11">
    <source>
        <dbReference type="HAMAP-Rule" id="MF_02004"/>
    </source>
</evidence>
<dbReference type="PATRIC" id="fig|362787.3.peg.1178"/>
<keyword evidence="8 11" id="KW-0175">Coiled coil</keyword>
<feature type="domain" description="Aminoacyl-tRNA synthetase class Ia" evidence="12">
    <location>
        <begin position="17"/>
        <end position="522"/>
    </location>
</feature>
<comment type="domain">
    <text evidence="11">ValRS has two distinct active sites: one for aminoacylation and one for editing. The misactivated threonine is translocated from the active site to the editing site.</text>
</comment>
<dbReference type="HAMAP" id="MF_02004">
    <property type="entry name" value="Val_tRNA_synth_type1"/>
    <property type="match status" value="1"/>
</dbReference>
<dbReference type="AlphaFoldDB" id="A0A0C1JML5"/>
<evidence type="ECO:0000256" key="3">
    <source>
        <dbReference type="ARBA" id="ARBA00022490"/>
    </source>
</evidence>
<dbReference type="SUPFAM" id="SSF46589">
    <property type="entry name" value="tRNA-binding arm"/>
    <property type="match status" value="1"/>
</dbReference>
<accession>A0A0C1JML5</accession>
<dbReference type="Pfam" id="PF08264">
    <property type="entry name" value="Anticodon_1"/>
    <property type="match status" value="1"/>
</dbReference>
<dbReference type="GO" id="GO:0005524">
    <property type="term" value="F:ATP binding"/>
    <property type="evidence" value="ECO:0007669"/>
    <property type="project" value="UniProtKB-UniRule"/>
</dbReference>
<dbReference type="GO" id="GO:0005829">
    <property type="term" value="C:cytosol"/>
    <property type="evidence" value="ECO:0007669"/>
    <property type="project" value="TreeGrafter"/>
</dbReference>
<feature type="short sequence motif" description="'HIGH' region" evidence="11">
    <location>
        <begin position="46"/>
        <end position="56"/>
    </location>
</feature>
<dbReference type="InterPro" id="IPR019499">
    <property type="entry name" value="Val-tRNA_synth_tRNA-bd"/>
</dbReference>
<evidence type="ECO:0000259" key="12">
    <source>
        <dbReference type="Pfam" id="PF00133"/>
    </source>
</evidence>
<dbReference type="NCBIfam" id="NF004349">
    <property type="entry name" value="PRK05729.1"/>
    <property type="match status" value="1"/>
</dbReference>
<evidence type="ECO:0000256" key="9">
    <source>
        <dbReference type="ARBA" id="ARBA00023146"/>
    </source>
</evidence>
<dbReference type="GO" id="GO:0002161">
    <property type="term" value="F:aminoacyl-tRNA deacylase activity"/>
    <property type="evidence" value="ECO:0007669"/>
    <property type="project" value="InterPro"/>
</dbReference>
<evidence type="ECO:0000256" key="7">
    <source>
        <dbReference type="ARBA" id="ARBA00022917"/>
    </source>
</evidence>
<dbReference type="SUPFAM" id="SSF50677">
    <property type="entry name" value="ValRS/IleRS/LeuRS editing domain"/>
    <property type="match status" value="1"/>
</dbReference>
<dbReference type="InterPro" id="IPR002303">
    <property type="entry name" value="Valyl-tRNA_ligase"/>
</dbReference>
<dbReference type="EC" id="6.1.1.9" evidence="11"/>
<dbReference type="InterPro" id="IPR002300">
    <property type="entry name" value="aa-tRNA-synth_Ia"/>
</dbReference>
<evidence type="ECO:0000256" key="2">
    <source>
        <dbReference type="ARBA" id="ARBA00011245"/>
    </source>
</evidence>
<dbReference type="FunFam" id="3.40.50.620:FF:000032">
    <property type="entry name" value="Valine--tRNA ligase"/>
    <property type="match status" value="1"/>
</dbReference>
<dbReference type="InterPro" id="IPR010978">
    <property type="entry name" value="tRNA-bd_arm"/>
</dbReference>
<keyword evidence="7 11" id="KW-0648">Protein biosynthesis</keyword>
<dbReference type="CDD" id="cd07962">
    <property type="entry name" value="Anticodon_Ia_Val"/>
    <property type="match status" value="1"/>
</dbReference>
<dbReference type="InterPro" id="IPR033705">
    <property type="entry name" value="Anticodon_Ia_Val"/>
</dbReference>
<evidence type="ECO:0000256" key="4">
    <source>
        <dbReference type="ARBA" id="ARBA00022598"/>
    </source>
</evidence>
<dbReference type="InterPro" id="IPR037118">
    <property type="entry name" value="Val-tRNA_synth_C_sf"/>
</dbReference>
<keyword evidence="6 11" id="KW-0067">ATP-binding</keyword>
<gene>
    <name evidence="11 15" type="primary">valS</name>
    <name evidence="15" type="ORF">DB44_CX00010</name>
</gene>
<keyword evidence="3 11" id="KW-0963">Cytoplasm</keyword>
<comment type="subcellular location">
    <subcellularLocation>
        <location evidence="1 11">Cytoplasm</location>
    </subcellularLocation>
</comment>
<feature type="domain" description="Valyl-tRNA synthetase tRNA-binding arm" evidence="14">
    <location>
        <begin position="887"/>
        <end position="949"/>
    </location>
</feature>
<comment type="domain">
    <text evidence="11">The C-terminal coiled-coil domain is crucial for aminoacylation activity.</text>
</comment>
<dbReference type="Proteomes" id="UP000031465">
    <property type="component" value="Unassembled WGS sequence"/>
</dbReference>
<dbReference type="GO" id="GO:0004832">
    <property type="term" value="F:valine-tRNA ligase activity"/>
    <property type="evidence" value="ECO:0007669"/>
    <property type="project" value="UniProtKB-UniRule"/>
</dbReference>
<dbReference type="Pfam" id="PF00133">
    <property type="entry name" value="tRNA-synt_1"/>
    <property type="match status" value="2"/>
</dbReference>
<dbReference type="GO" id="GO:0006438">
    <property type="term" value="P:valyl-tRNA aminoacylation"/>
    <property type="evidence" value="ECO:0007669"/>
    <property type="project" value="UniProtKB-UniRule"/>
</dbReference>
<feature type="domain" description="Methionyl/Valyl/Leucyl/Isoleucyl-tRNA synthetase anticodon-binding" evidence="13">
    <location>
        <begin position="656"/>
        <end position="827"/>
    </location>
</feature>
<dbReference type="SUPFAM" id="SSF47323">
    <property type="entry name" value="Anticodon-binding domain of a subclass of class I aminoacyl-tRNA synthetases"/>
    <property type="match status" value="1"/>
</dbReference>
<dbReference type="Gene3D" id="1.10.730.10">
    <property type="entry name" value="Isoleucyl-tRNA Synthetase, Domain 1"/>
    <property type="match status" value="1"/>
</dbReference>
<keyword evidence="5 11" id="KW-0547">Nucleotide-binding</keyword>
<evidence type="ECO:0000259" key="13">
    <source>
        <dbReference type="Pfam" id="PF08264"/>
    </source>
</evidence>
<evidence type="ECO:0000256" key="8">
    <source>
        <dbReference type="ARBA" id="ARBA00023054"/>
    </source>
</evidence>
<evidence type="ECO:0000259" key="14">
    <source>
        <dbReference type="Pfam" id="PF10458"/>
    </source>
</evidence>
<evidence type="ECO:0000313" key="16">
    <source>
        <dbReference type="Proteomes" id="UP000031465"/>
    </source>
</evidence>
<dbReference type="CDD" id="cd00817">
    <property type="entry name" value="ValRS_core"/>
    <property type="match status" value="1"/>
</dbReference>
<evidence type="ECO:0000256" key="1">
    <source>
        <dbReference type="ARBA" id="ARBA00004496"/>
    </source>
</evidence>
<protein>
    <recommendedName>
        <fullName evidence="11">Valine--tRNA ligase</fullName>
        <ecNumber evidence="11">6.1.1.9</ecNumber>
    </recommendedName>
    <alternativeName>
        <fullName evidence="11">Valyl-tRNA synthetase</fullName>
        <shortName evidence="11">ValRS</shortName>
    </alternativeName>
</protein>
<dbReference type="InterPro" id="IPR014729">
    <property type="entry name" value="Rossmann-like_a/b/a_fold"/>
</dbReference>
<feature type="coiled-coil region" evidence="11">
    <location>
        <begin position="883"/>
        <end position="945"/>
    </location>
</feature>
<dbReference type="PROSITE" id="PS00178">
    <property type="entry name" value="AA_TRNA_LIGASE_I"/>
    <property type="match status" value="1"/>
</dbReference>
<keyword evidence="4 11" id="KW-0436">Ligase</keyword>
<dbReference type="Pfam" id="PF10458">
    <property type="entry name" value="Val_tRNA-synt_C"/>
    <property type="match status" value="1"/>
</dbReference>